<keyword evidence="9" id="KW-1185">Reference proteome</keyword>
<evidence type="ECO:0000259" key="7">
    <source>
        <dbReference type="Pfam" id="PF06271"/>
    </source>
</evidence>
<dbReference type="PANTHER" id="PTHR36115">
    <property type="entry name" value="PROLINE-RICH ANTIGEN HOMOLOG-RELATED"/>
    <property type="match status" value="1"/>
</dbReference>
<name>A0AAD2AYR1_9RALS</name>
<keyword evidence="4 6" id="KW-1133">Transmembrane helix</keyword>
<evidence type="ECO:0000256" key="3">
    <source>
        <dbReference type="ARBA" id="ARBA00022692"/>
    </source>
</evidence>
<proteinExistence type="predicted"/>
<comment type="caution">
    <text evidence="8">The sequence shown here is derived from an EMBL/GenBank/DDBJ whole genome shotgun (WGS) entry which is preliminary data.</text>
</comment>
<protein>
    <recommendedName>
        <fullName evidence="7">RDD domain-containing protein</fullName>
    </recommendedName>
</protein>
<evidence type="ECO:0000313" key="9">
    <source>
        <dbReference type="Proteomes" id="UP001189915"/>
    </source>
</evidence>
<dbReference type="GO" id="GO:0005886">
    <property type="term" value="C:plasma membrane"/>
    <property type="evidence" value="ECO:0007669"/>
    <property type="project" value="UniProtKB-SubCell"/>
</dbReference>
<sequence>MKDCADGALTLCSMATSVPSSSPVAAADPLTAPTLRRRLAAMLYEGLLLFGVMFGATAVFLLLRLIVPPLARTGDVGLQVGGFLALGLYFVWFWRKRGQTLAMQTWRMRVVNADGSRISLGRAVARYLLAWMWVAAAVGVIHLSGASRWTGAGVALACLLAWGALAWLDPQRQFLHDRLAGTRLVRD</sequence>
<dbReference type="EMBL" id="CATWAF010000003">
    <property type="protein sequence ID" value="CAJ0695743.1"/>
    <property type="molecule type" value="Genomic_DNA"/>
</dbReference>
<feature type="transmembrane region" description="Helical" evidence="6">
    <location>
        <begin position="149"/>
        <end position="168"/>
    </location>
</feature>
<evidence type="ECO:0000256" key="4">
    <source>
        <dbReference type="ARBA" id="ARBA00022989"/>
    </source>
</evidence>
<evidence type="ECO:0000256" key="2">
    <source>
        <dbReference type="ARBA" id="ARBA00022475"/>
    </source>
</evidence>
<keyword evidence="2" id="KW-1003">Cell membrane</keyword>
<feature type="transmembrane region" description="Helical" evidence="6">
    <location>
        <begin position="124"/>
        <end position="143"/>
    </location>
</feature>
<dbReference type="PANTHER" id="PTHR36115:SF10">
    <property type="entry name" value="RDD DOMAIN-CONTAINING PROTEIN"/>
    <property type="match status" value="1"/>
</dbReference>
<keyword evidence="3 6" id="KW-0812">Transmembrane</keyword>
<evidence type="ECO:0000256" key="1">
    <source>
        <dbReference type="ARBA" id="ARBA00004651"/>
    </source>
</evidence>
<accession>A0AAD2AYR1</accession>
<dbReference type="Pfam" id="PF06271">
    <property type="entry name" value="RDD"/>
    <property type="match status" value="1"/>
</dbReference>
<dbReference type="InterPro" id="IPR010432">
    <property type="entry name" value="RDD"/>
</dbReference>
<organism evidence="8 9">
    <name type="scientific">Ralstonia wenshanensis</name>
    <dbReference type="NCBI Taxonomy" id="2842456"/>
    <lineage>
        <taxon>Bacteria</taxon>
        <taxon>Pseudomonadati</taxon>
        <taxon>Pseudomonadota</taxon>
        <taxon>Betaproteobacteria</taxon>
        <taxon>Burkholderiales</taxon>
        <taxon>Burkholderiaceae</taxon>
        <taxon>Ralstonia</taxon>
    </lineage>
</organism>
<feature type="domain" description="RDD" evidence="7">
    <location>
        <begin position="33"/>
        <end position="181"/>
    </location>
</feature>
<comment type="subcellular location">
    <subcellularLocation>
        <location evidence="1">Cell membrane</location>
        <topology evidence="1">Multi-pass membrane protein</topology>
    </subcellularLocation>
</comment>
<evidence type="ECO:0000313" key="8">
    <source>
        <dbReference type="EMBL" id="CAJ0695743.1"/>
    </source>
</evidence>
<feature type="transmembrane region" description="Helical" evidence="6">
    <location>
        <begin position="46"/>
        <end position="70"/>
    </location>
</feature>
<feature type="transmembrane region" description="Helical" evidence="6">
    <location>
        <begin position="76"/>
        <end position="94"/>
    </location>
</feature>
<evidence type="ECO:0000256" key="5">
    <source>
        <dbReference type="ARBA" id="ARBA00023136"/>
    </source>
</evidence>
<dbReference type="InterPro" id="IPR051791">
    <property type="entry name" value="Pra-immunoreactive"/>
</dbReference>
<dbReference type="Proteomes" id="UP001189915">
    <property type="component" value="Unassembled WGS sequence"/>
</dbReference>
<gene>
    <name evidence="8" type="ORF">LMG18091_02163</name>
</gene>
<keyword evidence="5 6" id="KW-0472">Membrane</keyword>
<evidence type="ECO:0000256" key="6">
    <source>
        <dbReference type="SAM" id="Phobius"/>
    </source>
</evidence>
<reference evidence="8 9" key="1">
    <citation type="submission" date="2023-07" db="EMBL/GenBank/DDBJ databases">
        <authorList>
            <person name="Peeters C."/>
        </authorList>
    </citation>
    <scope>NUCLEOTIDE SEQUENCE [LARGE SCALE GENOMIC DNA]</scope>
    <source>
        <strain evidence="8 9">LMG 18091</strain>
    </source>
</reference>
<dbReference type="AlphaFoldDB" id="A0AAD2AYR1"/>